<name>A0ACB8DBJ5_DERSI</name>
<reference evidence="1" key="1">
    <citation type="submission" date="2020-05" db="EMBL/GenBank/DDBJ databases">
        <title>Large-scale comparative analyses of tick genomes elucidate their genetic diversity and vector capacities.</title>
        <authorList>
            <person name="Jia N."/>
            <person name="Wang J."/>
            <person name="Shi W."/>
            <person name="Du L."/>
            <person name="Sun Y."/>
            <person name="Zhan W."/>
            <person name="Jiang J."/>
            <person name="Wang Q."/>
            <person name="Zhang B."/>
            <person name="Ji P."/>
            <person name="Sakyi L.B."/>
            <person name="Cui X."/>
            <person name="Yuan T."/>
            <person name="Jiang B."/>
            <person name="Yang W."/>
            <person name="Lam T.T.-Y."/>
            <person name="Chang Q."/>
            <person name="Ding S."/>
            <person name="Wang X."/>
            <person name="Zhu J."/>
            <person name="Ruan X."/>
            <person name="Zhao L."/>
            <person name="Wei J."/>
            <person name="Que T."/>
            <person name="Du C."/>
            <person name="Cheng J."/>
            <person name="Dai P."/>
            <person name="Han X."/>
            <person name="Huang E."/>
            <person name="Gao Y."/>
            <person name="Liu J."/>
            <person name="Shao H."/>
            <person name="Ye R."/>
            <person name="Li L."/>
            <person name="Wei W."/>
            <person name="Wang X."/>
            <person name="Wang C."/>
            <person name="Yang T."/>
            <person name="Huo Q."/>
            <person name="Li W."/>
            <person name="Guo W."/>
            <person name="Chen H."/>
            <person name="Zhou L."/>
            <person name="Ni X."/>
            <person name="Tian J."/>
            <person name="Zhou Y."/>
            <person name="Sheng Y."/>
            <person name="Liu T."/>
            <person name="Pan Y."/>
            <person name="Xia L."/>
            <person name="Li J."/>
            <person name="Zhao F."/>
            <person name="Cao W."/>
        </authorList>
    </citation>
    <scope>NUCLEOTIDE SEQUENCE</scope>
    <source>
        <strain evidence="1">Dsil-2018</strain>
    </source>
</reference>
<gene>
    <name evidence="1" type="ORF">HPB49_006273</name>
</gene>
<organism evidence="1 2">
    <name type="scientific">Dermacentor silvarum</name>
    <name type="common">Tick</name>
    <dbReference type="NCBI Taxonomy" id="543639"/>
    <lineage>
        <taxon>Eukaryota</taxon>
        <taxon>Metazoa</taxon>
        <taxon>Ecdysozoa</taxon>
        <taxon>Arthropoda</taxon>
        <taxon>Chelicerata</taxon>
        <taxon>Arachnida</taxon>
        <taxon>Acari</taxon>
        <taxon>Parasitiformes</taxon>
        <taxon>Ixodida</taxon>
        <taxon>Ixodoidea</taxon>
        <taxon>Ixodidae</taxon>
        <taxon>Rhipicephalinae</taxon>
        <taxon>Dermacentor</taxon>
    </lineage>
</organism>
<comment type="caution">
    <text evidence="1">The sequence shown here is derived from an EMBL/GenBank/DDBJ whole genome shotgun (WGS) entry which is preliminary data.</text>
</comment>
<protein>
    <submittedName>
        <fullName evidence="1">Uncharacterized protein</fullName>
    </submittedName>
</protein>
<accession>A0ACB8DBJ5</accession>
<evidence type="ECO:0000313" key="1">
    <source>
        <dbReference type="EMBL" id="KAH7965355.1"/>
    </source>
</evidence>
<keyword evidence="2" id="KW-1185">Reference proteome</keyword>
<dbReference type="EMBL" id="CM023471">
    <property type="protein sequence ID" value="KAH7965355.1"/>
    <property type="molecule type" value="Genomic_DNA"/>
</dbReference>
<proteinExistence type="predicted"/>
<dbReference type="Proteomes" id="UP000821865">
    <property type="component" value="Chromosome 2"/>
</dbReference>
<evidence type="ECO:0000313" key="2">
    <source>
        <dbReference type="Proteomes" id="UP000821865"/>
    </source>
</evidence>
<sequence length="323" mass="34575">MSNMQKRLCSIESKVESIDEAQSRLRNLETIVSKSCDETRSLVNRVDDLDNRSRCNNLIIRGVVEDDHETEEILLRKVNDDVLHVLFVCVFVEAYALEHHQLNQAGYVDLGFAGYAAAPAPNRRYDAYASPPQPYSFGYDNVDEYGNQQFRSEQGDSNNAKTGSYGYRDANGLYRRVNYVADANGFRATVDTNEPGTAPGASADAVFNAAPVVPPVPSGAAQIAAPAAFAARAVAPYNAGGYSGYGRYGDNPNAGAAGAYAYTPYRGQGYVASGPALGGYAYEGNAPYGYGAAGYAAGYAPGVYGTAAAYGGWPSAHHAYRRR</sequence>